<evidence type="ECO:0000259" key="1">
    <source>
        <dbReference type="Pfam" id="PF01458"/>
    </source>
</evidence>
<protein>
    <recommendedName>
        <fullName evidence="1">SUF system FeS cluster assembly SufBD core domain-containing protein</fullName>
    </recommendedName>
</protein>
<dbReference type="AlphaFoldDB" id="A0A7S3VGU0"/>
<name>A0A7S3VGU0_9STRA</name>
<dbReference type="InterPro" id="IPR037284">
    <property type="entry name" value="SUF_FeS_clus_asmbl_SufBD_sf"/>
</dbReference>
<dbReference type="EMBL" id="HBIO01030820">
    <property type="protein sequence ID" value="CAE0478762.1"/>
    <property type="molecule type" value="Transcribed_RNA"/>
</dbReference>
<dbReference type="GO" id="GO:0016226">
    <property type="term" value="P:iron-sulfur cluster assembly"/>
    <property type="evidence" value="ECO:0007669"/>
    <property type="project" value="InterPro"/>
</dbReference>
<dbReference type="InterPro" id="IPR055346">
    <property type="entry name" value="Fe-S_cluster_assembly_SufBD"/>
</dbReference>
<dbReference type="PANTHER" id="PTHR43575:SF1">
    <property type="entry name" value="PROTEIN ABCI7, CHLOROPLASTIC"/>
    <property type="match status" value="1"/>
</dbReference>
<dbReference type="PANTHER" id="PTHR43575">
    <property type="entry name" value="PROTEIN ABCI7, CHLOROPLASTIC"/>
    <property type="match status" value="1"/>
</dbReference>
<feature type="domain" description="SUF system FeS cluster assembly SufBD core" evidence="1">
    <location>
        <begin position="350"/>
        <end position="613"/>
    </location>
</feature>
<gene>
    <name evidence="2" type="ORF">CDEB00056_LOCUS23615</name>
</gene>
<dbReference type="InterPro" id="IPR000825">
    <property type="entry name" value="SUF_FeS_clus_asmbl_SufBD_core"/>
</dbReference>
<accession>A0A7S3VGU0</accession>
<organism evidence="2">
    <name type="scientific">Chaetoceros debilis</name>
    <dbReference type="NCBI Taxonomy" id="122233"/>
    <lineage>
        <taxon>Eukaryota</taxon>
        <taxon>Sar</taxon>
        <taxon>Stramenopiles</taxon>
        <taxon>Ochrophyta</taxon>
        <taxon>Bacillariophyta</taxon>
        <taxon>Coscinodiscophyceae</taxon>
        <taxon>Chaetocerotophycidae</taxon>
        <taxon>Chaetocerotales</taxon>
        <taxon>Chaetocerotaceae</taxon>
        <taxon>Chaetoceros</taxon>
    </lineage>
</organism>
<sequence>MKVNNSVLSTFFALIATKEASSFAPLIQPATFHHTSLRAIGLGPSEDEVAESESKVEEKEKEPIVEPDHESFRESRLSDFDKKCDEWYGNILKSNDPSFLGKVSEEALRAINTLVKLEKVEDNSLQGDEDWSPYKTEILPGSPILPSYGLEQYGLPTPRRNAEAWRQFDVTGLVGTDYSGISAGTGSDIALDEAQVEQYTKALKLQGAWLEDDECDGRLVYVNGKFAPSLSIVTDKASNLSGDDLTNEMVEYMTRLPDGFTDRLAADVPSGETDFLTSMKSLSGPNHNVGEPTSQFSINNQQGTACFVALNSVRAGSVASVNVPEGIECKPIIVVNAITSDGNFEGSEEKGVAMHPRTLATAGDNSSLSLIQAYVDLEGKYSSAKFVNGCTQIFVGAEAKVKHSYLEETGGLVTGGVEAGSNEEEVGVEPPRVVESKRSALKDTHFECVDVHVTGDNGSYEGTIMGIGGNGRSRIAVSTTLLRPGSHAGINGFSLCGGAQRTDMRTNIHHIGQATTSKQSQKNMVAGRATATFKGRIRVEQSAQQTDSEQLARTILLSDKARVNAIPSLEIIADDVTCTHGATVSDLSEEELFYLRSRGVDRGMARNILMYGFVDEISSCVDKSIQGKKDDPISLRNRVIQRLENVVSKGERQNYVGDEFQSV</sequence>
<evidence type="ECO:0000313" key="2">
    <source>
        <dbReference type="EMBL" id="CAE0478762.1"/>
    </source>
</evidence>
<reference evidence="2" key="1">
    <citation type="submission" date="2021-01" db="EMBL/GenBank/DDBJ databases">
        <authorList>
            <person name="Corre E."/>
            <person name="Pelletier E."/>
            <person name="Niang G."/>
            <person name="Scheremetjew M."/>
            <person name="Finn R."/>
            <person name="Kale V."/>
            <person name="Holt S."/>
            <person name="Cochrane G."/>
            <person name="Meng A."/>
            <person name="Brown T."/>
            <person name="Cohen L."/>
        </authorList>
    </citation>
    <scope>NUCLEOTIDE SEQUENCE</scope>
    <source>
        <strain evidence="2">MM31A-1</strain>
    </source>
</reference>
<proteinExistence type="predicted"/>
<dbReference type="Pfam" id="PF01458">
    <property type="entry name" value="SUFBD_core"/>
    <property type="match status" value="1"/>
</dbReference>
<dbReference type="SUPFAM" id="SSF101960">
    <property type="entry name" value="Stabilizer of iron transporter SufD"/>
    <property type="match status" value="1"/>
</dbReference>